<organism evidence="3">
    <name type="scientific">Nicotiana tabacum</name>
    <name type="common">Common tobacco</name>
    <dbReference type="NCBI Taxonomy" id="4097"/>
    <lineage>
        <taxon>Eukaryota</taxon>
        <taxon>Viridiplantae</taxon>
        <taxon>Streptophyta</taxon>
        <taxon>Embryophyta</taxon>
        <taxon>Tracheophyta</taxon>
        <taxon>Spermatophyta</taxon>
        <taxon>Magnoliopsida</taxon>
        <taxon>eudicotyledons</taxon>
        <taxon>Gunneridae</taxon>
        <taxon>Pentapetalae</taxon>
        <taxon>asterids</taxon>
        <taxon>lamiids</taxon>
        <taxon>Solanales</taxon>
        <taxon>Solanaceae</taxon>
        <taxon>Nicotianoideae</taxon>
        <taxon>Nicotianeae</taxon>
        <taxon>Nicotiana</taxon>
    </lineage>
</organism>
<dbReference type="InterPro" id="IPR013187">
    <property type="entry name" value="F-box-assoc_dom_typ3"/>
</dbReference>
<gene>
    <name evidence="3" type="primary">LOC107822423</name>
</gene>
<dbReference type="Pfam" id="PF00646">
    <property type="entry name" value="F-box"/>
    <property type="match status" value="1"/>
</dbReference>
<reference evidence="3" key="1">
    <citation type="submission" date="2025-08" db="UniProtKB">
        <authorList>
            <consortium name="RefSeq"/>
        </authorList>
    </citation>
    <scope>IDENTIFICATION</scope>
</reference>
<dbReference type="PANTHER" id="PTHR31111:SF87">
    <property type="entry name" value="F-BOX DOMAIN-CONTAINING PROTEIN"/>
    <property type="match status" value="1"/>
</dbReference>
<feature type="domain" description="F-box" evidence="1">
    <location>
        <begin position="6"/>
        <end position="43"/>
    </location>
</feature>
<evidence type="ECO:0000313" key="3">
    <source>
        <dbReference type="RefSeq" id="XP_016504450.1"/>
    </source>
</evidence>
<dbReference type="RefSeq" id="XP_016504450.1">
    <property type="nucleotide sequence ID" value="XM_016648964.1"/>
</dbReference>
<dbReference type="InterPro" id="IPR001810">
    <property type="entry name" value="F-box_dom"/>
</dbReference>
<sequence>MVIVACIPHRLIVEILKKVRAKSLLRFRCVSKSFCSRISDPLFIEAHQKSCVAQFLVGCLAWTPKDVIYNLGQREEHQDLAYPIQYLDQPCFREFNYMQSIGGLVCLWNNVGEVAICNPFIKQHVFLPYQQPTGELYGIMTCCSLCVDPTTKKHKVFKAHLRNNERRYWVFTIGVDKLWREISGCSNFLPSNGNCVYIDGVIYWVHINRCNIAAFSVGDEKFIRMISFPDREWTLRFSEGTPRIAEIKGQVALLGPVYFKKSTIALYVLNGSGETDEWVKHIIELPLELTKTCGGCLCSLFTINPKGEILSLPDKNSSSLFLYDAGRKDQWKLVEIHGIYERKFLVEIQITVLLNIVESIWPLRLSEMVNLNAKGRGSYVP</sequence>
<dbReference type="KEGG" id="nta:107822423"/>
<dbReference type="PANTHER" id="PTHR31111">
    <property type="entry name" value="BNAA05G37150D PROTEIN-RELATED"/>
    <property type="match status" value="1"/>
</dbReference>
<dbReference type="InterPro" id="IPR036047">
    <property type="entry name" value="F-box-like_dom_sf"/>
</dbReference>
<evidence type="ECO:0000259" key="2">
    <source>
        <dbReference type="Pfam" id="PF08268"/>
    </source>
</evidence>
<evidence type="ECO:0000259" key="1">
    <source>
        <dbReference type="Pfam" id="PF00646"/>
    </source>
</evidence>
<dbReference type="AlphaFoldDB" id="A0A1S4CTL1"/>
<accession>A0A1S4CTL1</accession>
<dbReference type="PaxDb" id="4097-A0A1S4CTL1"/>
<name>A0A1S4CTL1_TOBAC</name>
<protein>
    <submittedName>
        <fullName evidence="3">F-box protein At1g47790</fullName>
    </submittedName>
</protein>
<dbReference type="NCBIfam" id="TIGR01640">
    <property type="entry name" value="F_box_assoc_1"/>
    <property type="match status" value="1"/>
</dbReference>
<dbReference type="OrthoDB" id="687122at2759"/>
<proteinExistence type="predicted"/>
<dbReference type="OMA" id="LVCLWNN"/>
<dbReference type="InterPro" id="IPR017451">
    <property type="entry name" value="F-box-assoc_interact_dom"/>
</dbReference>
<dbReference type="SUPFAM" id="SSF81383">
    <property type="entry name" value="F-box domain"/>
    <property type="match status" value="1"/>
</dbReference>
<feature type="domain" description="F-box associated beta-propeller type 3" evidence="2">
    <location>
        <begin position="93"/>
        <end position="345"/>
    </location>
</feature>
<dbReference type="Pfam" id="PF08268">
    <property type="entry name" value="FBA_3"/>
    <property type="match status" value="1"/>
</dbReference>